<sequence length="205" mass="21300">MKLVTALALVIGSAYGATVGFDGNRFQNAPTPNCGTTPGGQTLSTAGANGNVAFGQGFTVVNVEANRNCKSVNVNVINAGNKNNVAVIQAPRTGSNSRFGQIASNKKIESFQFACAYFLLGFFLPVDCTLTVYYSSNQVSVSNTGFGSGFSSVGKTVTASQNMQTFDFGNRNVQSMSFSVKPGGNGNSGSNPGNLYLLLDVIETA</sequence>
<protein>
    <submittedName>
        <fullName evidence="2">Uncharacterized protein</fullName>
    </submittedName>
</protein>
<dbReference type="EMBL" id="CAVMBE010000026">
    <property type="protein sequence ID" value="CAK4018574.1"/>
    <property type="molecule type" value="Genomic_DNA"/>
</dbReference>
<comment type="caution">
    <text evidence="2">The sequence shown here is derived from an EMBL/GenBank/DDBJ whole genome shotgun (WGS) entry which is preliminary data.</text>
</comment>
<feature type="chain" id="PRO_5042562669" evidence="1">
    <location>
        <begin position="17"/>
        <end position="205"/>
    </location>
</feature>
<accession>A0AAI8YZ67</accession>
<proteinExistence type="predicted"/>
<feature type="signal peptide" evidence="1">
    <location>
        <begin position="1"/>
        <end position="16"/>
    </location>
</feature>
<dbReference type="Proteomes" id="UP001296104">
    <property type="component" value="Unassembled WGS sequence"/>
</dbReference>
<evidence type="ECO:0000256" key="1">
    <source>
        <dbReference type="SAM" id="SignalP"/>
    </source>
</evidence>
<evidence type="ECO:0000313" key="2">
    <source>
        <dbReference type="EMBL" id="CAK4018574.1"/>
    </source>
</evidence>
<keyword evidence="3" id="KW-1185">Reference proteome</keyword>
<reference evidence="2" key="1">
    <citation type="submission" date="2023-11" db="EMBL/GenBank/DDBJ databases">
        <authorList>
            <person name="Alioto T."/>
            <person name="Alioto T."/>
            <person name="Gomez Garrido J."/>
        </authorList>
    </citation>
    <scope>NUCLEOTIDE SEQUENCE</scope>
</reference>
<organism evidence="2 3">
    <name type="scientific">Lecanosticta acicola</name>
    <dbReference type="NCBI Taxonomy" id="111012"/>
    <lineage>
        <taxon>Eukaryota</taxon>
        <taxon>Fungi</taxon>
        <taxon>Dikarya</taxon>
        <taxon>Ascomycota</taxon>
        <taxon>Pezizomycotina</taxon>
        <taxon>Dothideomycetes</taxon>
        <taxon>Dothideomycetidae</taxon>
        <taxon>Mycosphaerellales</taxon>
        <taxon>Mycosphaerellaceae</taxon>
        <taxon>Lecanosticta</taxon>
    </lineage>
</organism>
<name>A0AAI8YZ67_9PEZI</name>
<dbReference type="AlphaFoldDB" id="A0AAI8YZ67"/>
<evidence type="ECO:0000313" key="3">
    <source>
        <dbReference type="Proteomes" id="UP001296104"/>
    </source>
</evidence>
<keyword evidence="1" id="KW-0732">Signal</keyword>
<gene>
    <name evidence="2" type="ORF">LECACI_7A004666</name>
</gene>